<dbReference type="GeneID" id="19904137"/>
<proteinExistence type="predicted"/>
<gene>
    <name evidence="1" type="ORF">W97_06826</name>
</gene>
<evidence type="ECO:0000313" key="1">
    <source>
        <dbReference type="EMBL" id="EON67683.1"/>
    </source>
</evidence>
<name>R7Z0T2_CONA1</name>
<reference evidence="2" key="1">
    <citation type="submission" date="2012-06" db="EMBL/GenBank/DDBJ databases">
        <title>The genome sequence of Coniosporium apollinis CBS 100218.</title>
        <authorList>
            <consortium name="The Broad Institute Genome Sequencing Platform"/>
            <person name="Cuomo C."/>
            <person name="Gorbushina A."/>
            <person name="Noack S."/>
            <person name="Walker B."/>
            <person name="Young S.K."/>
            <person name="Zeng Q."/>
            <person name="Gargeya S."/>
            <person name="Fitzgerald M."/>
            <person name="Haas B."/>
            <person name="Abouelleil A."/>
            <person name="Alvarado L."/>
            <person name="Arachchi H.M."/>
            <person name="Berlin A.M."/>
            <person name="Chapman S.B."/>
            <person name="Goldberg J."/>
            <person name="Griggs A."/>
            <person name="Gujja S."/>
            <person name="Hansen M."/>
            <person name="Howarth C."/>
            <person name="Imamovic A."/>
            <person name="Larimer J."/>
            <person name="McCowan C."/>
            <person name="Montmayeur A."/>
            <person name="Murphy C."/>
            <person name="Neiman D."/>
            <person name="Pearson M."/>
            <person name="Priest M."/>
            <person name="Roberts A."/>
            <person name="Saif S."/>
            <person name="Shea T."/>
            <person name="Sisk P."/>
            <person name="Sykes S."/>
            <person name="Wortman J."/>
            <person name="Nusbaum C."/>
            <person name="Birren B."/>
        </authorList>
    </citation>
    <scope>NUCLEOTIDE SEQUENCE [LARGE SCALE GENOMIC DNA]</scope>
    <source>
        <strain evidence="2">CBS 100218</strain>
    </source>
</reference>
<organism evidence="1 2">
    <name type="scientific">Coniosporium apollinis (strain CBS 100218)</name>
    <name type="common">Rock-inhabiting black yeast</name>
    <dbReference type="NCBI Taxonomy" id="1168221"/>
    <lineage>
        <taxon>Eukaryota</taxon>
        <taxon>Fungi</taxon>
        <taxon>Dikarya</taxon>
        <taxon>Ascomycota</taxon>
        <taxon>Pezizomycotina</taxon>
        <taxon>Dothideomycetes</taxon>
        <taxon>Dothideomycetes incertae sedis</taxon>
        <taxon>Coniosporium</taxon>
    </lineage>
</organism>
<keyword evidence="2" id="KW-1185">Reference proteome</keyword>
<protein>
    <submittedName>
        <fullName evidence="1">Uncharacterized protein</fullName>
    </submittedName>
</protein>
<sequence>METVKKGEAQFLVSSKHLSSIEVLWRTLIADRLENDYPTPFWGGLAFGDFMNVFLQTCRAIGIAKVRRAIRSAWNCPSRREPVVYLDLPELEDTKKTFDAAFSDQGEKVIFMSSSIQFLHDSSRLHLLWDPGSKFYDEFIKNDRYFEYNKEMLHHMSYRCLFQTEDRLLGSEPVSLDVGDKV</sequence>
<dbReference type="RefSeq" id="XP_007783000.1">
    <property type="nucleotide sequence ID" value="XM_007784810.1"/>
</dbReference>
<dbReference type="Proteomes" id="UP000016924">
    <property type="component" value="Unassembled WGS sequence"/>
</dbReference>
<evidence type="ECO:0000313" key="2">
    <source>
        <dbReference type="Proteomes" id="UP000016924"/>
    </source>
</evidence>
<accession>R7Z0T2</accession>
<dbReference type="AlphaFoldDB" id="R7Z0T2"/>
<dbReference type="EMBL" id="JH767589">
    <property type="protein sequence ID" value="EON67683.1"/>
    <property type="molecule type" value="Genomic_DNA"/>
</dbReference>
<dbReference type="HOGENOM" id="CLU_1481906_0_0_1"/>